<dbReference type="EMBL" id="QDDL01000007">
    <property type="protein sequence ID" value="PVZ66714.1"/>
    <property type="molecule type" value="Genomic_DNA"/>
</dbReference>
<organism evidence="15 16">
    <name type="scientific">Pelagibaculum spongiae</name>
    <dbReference type="NCBI Taxonomy" id="2080658"/>
    <lineage>
        <taxon>Bacteria</taxon>
        <taxon>Pseudomonadati</taxon>
        <taxon>Pseudomonadota</taxon>
        <taxon>Gammaproteobacteria</taxon>
        <taxon>Oceanospirillales</taxon>
        <taxon>Pelagibaculum</taxon>
    </lineage>
</organism>
<name>A0A2V1GRW3_9GAMM</name>
<dbReference type="PROSITE" id="PS01060">
    <property type="entry name" value="FLIP_1"/>
    <property type="match status" value="1"/>
</dbReference>
<evidence type="ECO:0000256" key="8">
    <source>
        <dbReference type="ARBA" id="ARBA00022927"/>
    </source>
</evidence>
<feature type="chain" id="PRO_5015907329" description="Flagellar biosynthetic protein FliP" evidence="14">
    <location>
        <begin position="20"/>
        <end position="252"/>
    </location>
</feature>
<dbReference type="InterPro" id="IPR005838">
    <property type="entry name" value="T3SS_IM_P"/>
</dbReference>
<keyword evidence="16" id="KW-1185">Reference proteome</keyword>
<evidence type="ECO:0000256" key="10">
    <source>
        <dbReference type="ARBA" id="ARBA00023136"/>
    </source>
</evidence>
<dbReference type="PRINTS" id="PR01302">
    <property type="entry name" value="TYPE3IMPPROT"/>
</dbReference>
<dbReference type="GO" id="GO:0009306">
    <property type="term" value="P:protein secretion"/>
    <property type="evidence" value="ECO:0007669"/>
    <property type="project" value="UniProtKB-UniRule"/>
</dbReference>
<reference evidence="15 16" key="1">
    <citation type="submission" date="2018-04" db="EMBL/GenBank/DDBJ databases">
        <title>Thalassorhabdus spongiae gen. nov., sp. nov., isolated from a marine sponge in South-West Iceland.</title>
        <authorList>
            <person name="Knobloch S."/>
            <person name="Daussin A."/>
            <person name="Johannsson R."/>
            <person name="Marteinsson V.T."/>
        </authorList>
    </citation>
    <scope>NUCLEOTIDE SEQUENCE [LARGE SCALE GENOMIC DNA]</scope>
    <source>
        <strain evidence="15 16">Hp12</strain>
    </source>
</reference>
<dbReference type="PROSITE" id="PS01061">
    <property type="entry name" value="FLIP_2"/>
    <property type="match status" value="1"/>
</dbReference>
<evidence type="ECO:0000256" key="9">
    <source>
        <dbReference type="ARBA" id="ARBA00022989"/>
    </source>
</evidence>
<keyword evidence="15" id="KW-0282">Flagellum</keyword>
<evidence type="ECO:0000256" key="1">
    <source>
        <dbReference type="ARBA" id="ARBA00003663"/>
    </source>
</evidence>
<evidence type="ECO:0000256" key="11">
    <source>
        <dbReference type="ARBA" id="ARBA00023143"/>
    </source>
</evidence>
<proteinExistence type="inferred from homology"/>
<dbReference type="Proteomes" id="UP000244906">
    <property type="component" value="Unassembled WGS sequence"/>
</dbReference>
<feature type="transmembrane region" description="Helical" evidence="13">
    <location>
        <begin position="188"/>
        <end position="212"/>
    </location>
</feature>
<accession>A0A2V1GRW3</accession>
<evidence type="ECO:0000256" key="7">
    <source>
        <dbReference type="ARBA" id="ARBA00022795"/>
    </source>
</evidence>
<comment type="function">
    <text evidence="1 13">Plays a role in the flagellum-specific transport system.</text>
</comment>
<dbReference type="PRINTS" id="PR00951">
    <property type="entry name" value="FLGBIOSNFLIP"/>
</dbReference>
<dbReference type="NCBIfam" id="TIGR01103">
    <property type="entry name" value="fliP"/>
    <property type="match status" value="1"/>
</dbReference>
<evidence type="ECO:0000313" key="16">
    <source>
        <dbReference type="Proteomes" id="UP000244906"/>
    </source>
</evidence>
<evidence type="ECO:0000313" key="15">
    <source>
        <dbReference type="EMBL" id="PVZ66714.1"/>
    </source>
</evidence>
<keyword evidence="8 13" id="KW-0653">Protein transport</keyword>
<keyword evidence="10 13" id="KW-0472">Membrane</keyword>
<keyword evidence="12 13" id="KW-1006">Bacterial flagellum protein export</keyword>
<feature type="transmembrane region" description="Helical" evidence="13">
    <location>
        <begin position="86"/>
        <end position="105"/>
    </location>
</feature>
<dbReference type="GO" id="GO:0009425">
    <property type="term" value="C:bacterial-type flagellum basal body"/>
    <property type="evidence" value="ECO:0007669"/>
    <property type="project" value="UniProtKB-SubCell"/>
</dbReference>
<dbReference type="AlphaFoldDB" id="A0A2V1GRW3"/>
<evidence type="ECO:0000256" key="14">
    <source>
        <dbReference type="SAM" id="SignalP"/>
    </source>
</evidence>
<feature type="transmembrane region" description="Helical" evidence="13">
    <location>
        <begin position="43"/>
        <end position="74"/>
    </location>
</feature>
<comment type="similarity">
    <text evidence="2 13">Belongs to the FliP/MopC/SpaP family.</text>
</comment>
<keyword evidence="4 13" id="KW-0813">Transport</keyword>
<keyword evidence="15" id="KW-0966">Cell projection</keyword>
<keyword evidence="11" id="KW-0975">Bacterial flagellum</keyword>
<dbReference type="InterPro" id="IPR005837">
    <property type="entry name" value="FliP"/>
</dbReference>
<evidence type="ECO:0000256" key="13">
    <source>
        <dbReference type="RuleBase" id="RU362069"/>
    </source>
</evidence>
<sequence length="252" mass="27557">MTRKIIGFLILMFPVIALAEPGIPAVSVTAGANGGQEFTVSLQVLAIMTGLTLLPSLVMMTTAFTRIVIVLGLLRQAMGMPTVPSNQVILGLSLFLSFFVMYPVLERANQEALQPYMAEEITSMQALEKAKRPFAEFMIEQTRVADIDMFIRMDGGDKMPDTLDEVPFHVLVPAFVISELKTAFQIGFLLFLPFLVIDLVVASVLMAMGMMMLSPMVISLPFKIMLFVMVDGWTMIIGTLMTSFGVGSGVLS</sequence>
<dbReference type="GO" id="GO:0044781">
    <property type="term" value="P:bacterial-type flagellum organization"/>
    <property type="evidence" value="ECO:0007669"/>
    <property type="project" value="UniProtKB-UniRule"/>
</dbReference>
<evidence type="ECO:0000256" key="6">
    <source>
        <dbReference type="ARBA" id="ARBA00022692"/>
    </source>
</evidence>
<dbReference type="PANTHER" id="PTHR30587:SF0">
    <property type="entry name" value="FLAGELLAR BIOSYNTHETIC PROTEIN FLIP"/>
    <property type="match status" value="1"/>
</dbReference>
<dbReference type="PANTHER" id="PTHR30587">
    <property type="entry name" value="FLAGELLAR BIOSYNTHETIC PROTEIN FLIP"/>
    <property type="match status" value="1"/>
</dbReference>
<evidence type="ECO:0000256" key="4">
    <source>
        <dbReference type="ARBA" id="ARBA00022448"/>
    </source>
</evidence>
<keyword evidence="9 13" id="KW-1133">Transmembrane helix</keyword>
<comment type="caution">
    <text evidence="15">The sequence shown here is derived from an EMBL/GenBank/DDBJ whole genome shotgun (WGS) entry which is preliminary data.</text>
</comment>
<evidence type="ECO:0000256" key="3">
    <source>
        <dbReference type="ARBA" id="ARBA00021714"/>
    </source>
</evidence>
<dbReference type="NCBIfam" id="NF009438">
    <property type="entry name" value="PRK12797.1"/>
    <property type="match status" value="1"/>
</dbReference>
<gene>
    <name evidence="13 15" type="primary">fliP</name>
    <name evidence="15" type="ORF">DC094_15710</name>
</gene>
<feature type="transmembrane region" description="Helical" evidence="13">
    <location>
        <begin position="224"/>
        <end position="246"/>
    </location>
</feature>
<evidence type="ECO:0000256" key="2">
    <source>
        <dbReference type="ARBA" id="ARBA00006257"/>
    </source>
</evidence>
<keyword evidence="7 13" id="KW-1005">Bacterial flagellum biogenesis</keyword>
<dbReference type="Pfam" id="PF00813">
    <property type="entry name" value="FliP"/>
    <property type="match status" value="1"/>
</dbReference>
<protein>
    <recommendedName>
        <fullName evidence="3 13">Flagellar biosynthetic protein FliP</fullName>
    </recommendedName>
</protein>
<keyword evidence="14" id="KW-0732">Signal</keyword>
<dbReference type="OrthoDB" id="9805111at2"/>
<keyword evidence="15" id="KW-0969">Cilium</keyword>
<comment type="subcellular location">
    <subcellularLocation>
        <location evidence="13">Cell membrane</location>
        <topology evidence="13">Multi-pass membrane protein</topology>
    </subcellularLocation>
    <subcellularLocation>
        <location evidence="13">Bacterial flagellum basal body</location>
    </subcellularLocation>
</comment>
<keyword evidence="5 13" id="KW-1003">Cell membrane</keyword>
<dbReference type="GO" id="GO:0005886">
    <property type="term" value="C:plasma membrane"/>
    <property type="evidence" value="ECO:0007669"/>
    <property type="project" value="UniProtKB-SubCell"/>
</dbReference>
<feature type="signal peptide" evidence="14">
    <location>
        <begin position="1"/>
        <end position="19"/>
    </location>
</feature>
<evidence type="ECO:0000256" key="12">
    <source>
        <dbReference type="ARBA" id="ARBA00023225"/>
    </source>
</evidence>
<dbReference type="RefSeq" id="WP_116688078.1">
    <property type="nucleotide sequence ID" value="NZ_CAWNYD010000007.1"/>
</dbReference>
<evidence type="ECO:0000256" key="5">
    <source>
        <dbReference type="ARBA" id="ARBA00022475"/>
    </source>
</evidence>
<keyword evidence="6 13" id="KW-0812">Transmembrane</keyword>